<name>A0A174ZPI0_9FIRM</name>
<dbReference type="InterPro" id="IPR006450">
    <property type="entry name" value="Phage_HK97_gp6-like"/>
</dbReference>
<dbReference type="NCBIfam" id="TIGR01560">
    <property type="entry name" value="put_DNA_pack"/>
    <property type="match status" value="1"/>
</dbReference>
<protein>
    <submittedName>
        <fullName evidence="1">Uncharacterized phage protein (Possible DNA packaging)</fullName>
    </submittedName>
</protein>
<dbReference type="GeneID" id="92742265"/>
<dbReference type="EMBL" id="CZBV01000004">
    <property type="protein sequence ID" value="CUQ86036.1"/>
    <property type="molecule type" value="Genomic_DNA"/>
</dbReference>
<proteinExistence type="predicted"/>
<organism evidence="1 2">
    <name type="scientific">Lachnospira eligens</name>
    <dbReference type="NCBI Taxonomy" id="39485"/>
    <lineage>
        <taxon>Bacteria</taxon>
        <taxon>Bacillati</taxon>
        <taxon>Bacillota</taxon>
        <taxon>Clostridia</taxon>
        <taxon>Lachnospirales</taxon>
        <taxon>Lachnospiraceae</taxon>
        <taxon>Lachnospira</taxon>
    </lineage>
</organism>
<dbReference type="AlphaFoldDB" id="A0A174ZPI0"/>
<evidence type="ECO:0000313" key="1">
    <source>
        <dbReference type="EMBL" id="CUQ86036.1"/>
    </source>
</evidence>
<gene>
    <name evidence="1" type="ORF">ERS852492_01760</name>
</gene>
<dbReference type="Proteomes" id="UP000095780">
    <property type="component" value="Unassembled WGS sequence"/>
</dbReference>
<sequence>MTDEEKEKYRGGLIATCKIYCHIDYDDDIEILELMLDTTLDEMTELIPNFDRNNLTSRQKLLAFMSVKELYDNRDKYRSDTKTLSAAVSSMLLKEIYGGAAE</sequence>
<evidence type="ECO:0000313" key="2">
    <source>
        <dbReference type="Proteomes" id="UP000095780"/>
    </source>
</evidence>
<dbReference type="RefSeq" id="WP_055287252.1">
    <property type="nucleotide sequence ID" value="NZ_CABIXW010000004.1"/>
</dbReference>
<reference evidence="1 2" key="1">
    <citation type="submission" date="2015-09" db="EMBL/GenBank/DDBJ databases">
        <authorList>
            <consortium name="Pathogen Informatics"/>
        </authorList>
    </citation>
    <scope>NUCLEOTIDE SEQUENCE [LARGE SCALE GENOMIC DNA]</scope>
    <source>
        <strain evidence="1 2">2789STDY5834878</strain>
    </source>
</reference>
<accession>A0A174ZPI0</accession>